<protein>
    <submittedName>
        <fullName evidence="3">Competence damage-inducible protein A</fullName>
    </submittedName>
</protein>
<evidence type="ECO:0000313" key="4">
    <source>
        <dbReference type="Proteomes" id="UP000266720"/>
    </source>
</evidence>
<dbReference type="KEGG" id="tcb:TCARB_1012"/>
<dbReference type="InterPro" id="IPR050101">
    <property type="entry name" value="CinA"/>
</dbReference>
<dbReference type="Gene3D" id="3.40.980.10">
    <property type="entry name" value="MoaB/Mog-like domain"/>
    <property type="match status" value="1"/>
</dbReference>
<dbReference type="STRING" id="697581.TCARB_1012"/>
<reference evidence="4" key="1">
    <citation type="book" date="2010" name="EXTREMOPHILES" publisher="0:0-0">
        <title>Complete genome sequences of ten hyperthermophilic archaea reveal their metabolic capabilities and possible ecological roles.</title>
        <editorList>
            <person name="?"/>
        </editorList>
        <authorList>
            <person name="Ravin N.V."/>
            <person name="Mardanov A.V."/>
            <person name="Bonch-Osmolovskaya E.A."/>
            <person name="Skryabin K.G."/>
        </authorList>
    </citation>
    <scope>NUCLEOTIDE SEQUENCE [LARGE SCALE GENOMIC DNA]</scope>
    <source>
        <strain evidence="4">1505</strain>
    </source>
</reference>
<feature type="domain" description="MoaB/Mog" evidence="2">
    <location>
        <begin position="8"/>
        <end position="174"/>
    </location>
</feature>
<proteinExistence type="predicted"/>
<dbReference type="InterPro" id="IPR001453">
    <property type="entry name" value="MoaB/Mog_dom"/>
</dbReference>
<dbReference type="SUPFAM" id="SSF53218">
    <property type="entry name" value="Molybdenum cofactor biosynthesis proteins"/>
    <property type="match status" value="1"/>
</dbReference>
<gene>
    <name evidence="3" type="ORF">TCARB_1012</name>
</gene>
<dbReference type="RefSeq" id="WP_052886906.1">
    <property type="nucleotide sequence ID" value="NZ_CP007493.1"/>
</dbReference>
<dbReference type="NCBIfam" id="NF002291">
    <property type="entry name" value="PRK01215.1"/>
    <property type="match status" value="1"/>
</dbReference>
<keyword evidence="1" id="KW-0175">Coiled coil</keyword>
<dbReference type="SMART" id="SM00852">
    <property type="entry name" value="MoCF_biosynth"/>
    <property type="match status" value="1"/>
</dbReference>
<accession>A0A3G1A5I6</accession>
<dbReference type="Pfam" id="PF00994">
    <property type="entry name" value="MoCF_biosynth"/>
    <property type="match status" value="1"/>
</dbReference>
<evidence type="ECO:0000313" key="3">
    <source>
        <dbReference type="EMBL" id="AJB42062.1"/>
    </source>
</evidence>
<dbReference type="EMBL" id="CP007493">
    <property type="protein sequence ID" value="AJB42062.1"/>
    <property type="molecule type" value="Genomic_DNA"/>
</dbReference>
<feature type="coiled-coil region" evidence="1">
    <location>
        <begin position="83"/>
        <end position="110"/>
    </location>
</feature>
<dbReference type="CDD" id="cd00885">
    <property type="entry name" value="cinA"/>
    <property type="match status" value="1"/>
</dbReference>
<organism evidence="3 4">
    <name type="scientific">Thermofilum adornatum 1505</name>
    <dbReference type="NCBI Taxonomy" id="697581"/>
    <lineage>
        <taxon>Archaea</taxon>
        <taxon>Thermoproteota</taxon>
        <taxon>Thermoprotei</taxon>
        <taxon>Thermofilales</taxon>
        <taxon>Thermofilaceae</taxon>
        <taxon>Thermofilum</taxon>
    </lineage>
</organism>
<dbReference type="PANTHER" id="PTHR13939">
    <property type="entry name" value="NICOTINAMIDE-NUCLEOTIDE AMIDOHYDROLASE PNCC"/>
    <property type="match status" value="1"/>
</dbReference>
<evidence type="ECO:0000259" key="2">
    <source>
        <dbReference type="SMART" id="SM00852"/>
    </source>
</evidence>
<dbReference type="InterPro" id="IPR036425">
    <property type="entry name" value="MoaB/Mog-like_dom_sf"/>
</dbReference>
<sequence length="269" mass="29882">MDCKAKAYILSIGNELLIGKVTNTNASWLAQRLTLLGYCVERIIVLPDNMDDIIEEFQRAVSRADLVISTGGLGPTPDDITNIALAKALNRELETNLEALEMLKEKYAKRGYPLTPEREKMAKLPKGARPLPNPVGTAPGIMVETDSRLIIVLPGVPAEMEAIFADYVEPILKSRGRPYFYREKMIRVKGVPEADLTPILRRALKIDEKAYVKSHPRGLEDGVPVVEIHVYASSSREEEASNIVDKVEKFLIEEIRKTFGPSASISPLN</sequence>
<dbReference type="NCBIfam" id="TIGR00177">
    <property type="entry name" value="molyb_syn"/>
    <property type="match status" value="1"/>
</dbReference>
<dbReference type="Proteomes" id="UP000266720">
    <property type="component" value="Chromosome"/>
</dbReference>
<dbReference type="GeneID" id="25406430"/>
<dbReference type="AlphaFoldDB" id="A0A3G1A5I6"/>
<evidence type="ECO:0000256" key="1">
    <source>
        <dbReference type="SAM" id="Coils"/>
    </source>
</evidence>
<dbReference type="PANTHER" id="PTHR13939:SF0">
    <property type="entry name" value="NMN AMIDOHYDROLASE-LIKE PROTEIN YFAY"/>
    <property type="match status" value="1"/>
</dbReference>
<name>A0A3G1A5I6_9CREN</name>